<feature type="domain" description="SAM" evidence="4">
    <location>
        <begin position="255"/>
        <end position="315"/>
    </location>
</feature>
<dbReference type="SUPFAM" id="SSF47769">
    <property type="entry name" value="SAM/Pointed domain"/>
    <property type="match status" value="2"/>
</dbReference>
<proteinExistence type="predicted"/>
<dbReference type="Gene3D" id="2.30.29.30">
    <property type="entry name" value="Pleckstrin-homology domain (PH domain)/Phosphotyrosine-binding domain (PTB)"/>
    <property type="match status" value="1"/>
</dbReference>
<gene>
    <name evidence="5" type="ORF">LSH36_281g06034</name>
</gene>
<evidence type="ECO:0000313" key="5">
    <source>
        <dbReference type="EMBL" id="KAK2153930.1"/>
    </source>
</evidence>
<dbReference type="Proteomes" id="UP001208570">
    <property type="component" value="Unassembled WGS sequence"/>
</dbReference>
<dbReference type="GO" id="GO:0005829">
    <property type="term" value="C:cytosol"/>
    <property type="evidence" value="ECO:0007669"/>
    <property type="project" value="TreeGrafter"/>
</dbReference>
<comment type="caution">
    <text evidence="5">The sequence shown here is derived from an EMBL/GenBank/DDBJ whole genome shotgun (WGS) entry which is preliminary data.</text>
</comment>
<reference evidence="5" key="1">
    <citation type="journal article" date="2023" name="Mol. Biol. Evol.">
        <title>Third-Generation Sequencing Reveals the Adaptive Role of the Epigenome in Three Deep-Sea Polychaetes.</title>
        <authorList>
            <person name="Perez M."/>
            <person name="Aroh O."/>
            <person name="Sun Y."/>
            <person name="Lan Y."/>
            <person name="Juniper S.K."/>
            <person name="Young C.R."/>
            <person name="Angers B."/>
            <person name="Qian P.Y."/>
        </authorList>
    </citation>
    <scope>NUCLEOTIDE SEQUENCE</scope>
    <source>
        <strain evidence="5">P08H-3</strain>
    </source>
</reference>
<protein>
    <recommendedName>
        <fullName evidence="4">SAM domain-containing protein</fullName>
    </recommendedName>
</protein>
<organism evidence="5 6">
    <name type="scientific">Paralvinella palmiformis</name>
    <dbReference type="NCBI Taxonomy" id="53620"/>
    <lineage>
        <taxon>Eukaryota</taxon>
        <taxon>Metazoa</taxon>
        <taxon>Spiralia</taxon>
        <taxon>Lophotrochozoa</taxon>
        <taxon>Annelida</taxon>
        <taxon>Polychaeta</taxon>
        <taxon>Sedentaria</taxon>
        <taxon>Canalipalpata</taxon>
        <taxon>Terebellida</taxon>
        <taxon>Terebelliformia</taxon>
        <taxon>Alvinellidae</taxon>
        <taxon>Paralvinella</taxon>
    </lineage>
</organism>
<dbReference type="InterPro" id="IPR001660">
    <property type="entry name" value="SAM"/>
</dbReference>
<dbReference type="PANTHER" id="PTHR24174:SF1">
    <property type="entry name" value="IP14385P"/>
    <property type="match status" value="1"/>
</dbReference>
<keyword evidence="6" id="KW-1185">Reference proteome</keyword>
<keyword evidence="3" id="KW-0472">Membrane</keyword>
<keyword evidence="1" id="KW-0677">Repeat</keyword>
<dbReference type="InterPro" id="IPR033635">
    <property type="entry name" value="ANKS1/Caskin"/>
</dbReference>
<dbReference type="PROSITE" id="PS50105">
    <property type="entry name" value="SAM_DOMAIN"/>
    <property type="match status" value="2"/>
</dbReference>
<dbReference type="Pfam" id="PF00536">
    <property type="entry name" value="SAM_1"/>
    <property type="match status" value="1"/>
</dbReference>
<dbReference type="Pfam" id="PF07647">
    <property type="entry name" value="SAM_2"/>
    <property type="match status" value="1"/>
</dbReference>
<dbReference type="EMBL" id="JAODUP010000281">
    <property type="protein sequence ID" value="KAK2153930.1"/>
    <property type="molecule type" value="Genomic_DNA"/>
</dbReference>
<evidence type="ECO:0000256" key="1">
    <source>
        <dbReference type="ARBA" id="ARBA00022737"/>
    </source>
</evidence>
<sequence>MSYLLPYRSPLLYVVYQCGVGGVGGGDGDGGVVVGGVVVRGVVGVVVVGVVVVGGGGLTKGAIPKGQRRVRSQVFDGLSHLQRSRRRISAPGICVNFDPLMEGEESQAREMMGSPGGMRVSIRHSYMEADGEDINLDENEEWAKIAAILSSCGGRMSATEYCDYDDFERRLQKIFAEEKRGRPIQSVGDWLEGLGLPQYENSLVANGFDDTDFLGPNILEESDLLEMDITNDQHRDIILKASSQIPPLQSIVEGSTPVSVAKWLESLRLCGYLETFLVNNFTTMDRVRNIWELELNSVLDITTLGHRKRILASLRVPPEIDCVSQSEDFMDFTKEWREMSAEQTEELANLNLFKDYTNVRPISQRREDDDVEEDELCELCQKELNGIQLEDSSQVQIRPPSTSSSESVGVKQWRHQPEVLIKGCCNYTVQYLGSTLVKSLQGTESTRESIHKMKVSTAIW</sequence>
<evidence type="ECO:0000259" key="4">
    <source>
        <dbReference type="PROSITE" id="PS50105"/>
    </source>
</evidence>
<dbReference type="InterPro" id="IPR013761">
    <property type="entry name" value="SAM/pointed_sf"/>
</dbReference>
<keyword evidence="3" id="KW-1133">Transmembrane helix</keyword>
<dbReference type="SUPFAM" id="SSF50729">
    <property type="entry name" value="PH domain-like"/>
    <property type="match status" value="1"/>
</dbReference>
<evidence type="ECO:0000256" key="2">
    <source>
        <dbReference type="ARBA" id="ARBA00023043"/>
    </source>
</evidence>
<dbReference type="PANTHER" id="PTHR24174">
    <property type="entry name" value="ANKYRIN REPEAT AND STERILE ALPHA MOTIF DOMAIN-CONTAINING PROTEIN 1"/>
    <property type="match status" value="1"/>
</dbReference>
<dbReference type="AlphaFoldDB" id="A0AAD9JKK1"/>
<name>A0AAD9JKK1_9ANNE</name>
<dbReference type="SMART" id="SM00454">
    <property type="entry name" value="SAM"/>
    <property type="match status" value="2"/>
</dbReference>
<keyword evidence="2" id="KW-0040">ANK repeat</keyword>
<dbReference type="Gene3D" id="1.10.150.50">
    <property type="entry name" value="Transcription Factor, Ets-1"/>
    <property type="match status" value="2"/>
</dbReference>
<feature type="transmembrane region" description="Helical" evidence="3">
    <location>
        <begin position="37"/>
        <end position="59"/>
    </location>
</feature>
<accession>A0AAD9JKK1</accession>
<evidence type="ECO:0000256" key="3">
    <source>
        <dbReference type="SAM" id="Phobius"/>
    </source>
</evidence>
<feature type="domain" description="SAM" evidence="4">
    <location>
        <begin position="182"/>
        <end position="248"/>
    </location>
</feature>
<evidence type="ECO:0000313" key="6">
    <source>
        <dbReference type="Proteomes" id="UP001208570"/>
    </source>
</evidence>
<dbReference type="InterPro" id="IPR011993">
    <property type="entry name" value="PH-like_dom_sf"/>
</dbReference>
<keyword evidence="3" id="KW-0812">Transmembrane</keyword>